<dbReference type="AlphaFoldDB" id="A0A2P2R0D2"/>
<reference evidence="1" key="1">
    <citation type="submission" date="2018-02" db="EMBL/GenBank/DDBJ databases">
        <title>Rhizophora mucronata_Transcriptome.</title>
        <authorList>
            <person name="Meera S.P."/>
            <person name="Sreeshan A."/>
            <person name="Augustine A."/>
        </authorList>
    </citation>
    <scope>NUCLEOTIDE SEQUENCE</scope>
    <source>
        <tissue evidence="1">Leaf</tissue>
    </source>
</reference>
<proteinExistence type="predicted"/>
<dbReference type="EMBL" id="GGEC01092199">
    <property type="protein sequence ID" value="MBX72683.1"/>
    <property type="molecule type" value="Transcribed_RNA"/>
</dbReference>
<organism evidence="1">
    <name type="scientific">Rhizophora mucronata</name>
    <name type="common">Asiatic mangrove</name>
    <dbReference type="NCBI Taxonomy" id="61149"/>
    <lineage>
        <taxon>Eukaryota</taxon>
        <taxon>Viridiplantae</taxon>
        <taxon>Streptophyta</taxon>
        <taxon>Embryophyta</taxon>
        <taxon>Tracheophyta</taxon>
        <taxon>Spermatophyta</taxon>
        <taxon>Magnoliopsida</taxon>
        <taxon>eudicotyledons</taxon>
        <taxon>Gunneridae</taxon>
        <taxon>Pentapetalae</taxon>
        <taxon>rosids</taxon>
        <taxon>fabids</taxon>
        <taxon>Malpighiales</taxon>
        <taxon>Rhizophoraceae</taxon>
        <taxon>Rhizophora</taxon>
    </lineage>
</organism>
<name>A0A2P2R0D2_RHIMU</name>
<evidence type="ECO:0000313" key="1">
    <source>
        <dbReference type="EMBL" id="MBX72683.1"/>
    </source>
</evidence>
<protein>
    <submittedName>
        <fullName evidence="1">Uncharacterized protein</fullName>
    </submittedName>
</protein>
<accession>A0A2P2R0D2</accession>
<sequence length="33" mass="3846">MLKINVNIHLSVTIRNLLWTPNKIREKSIQSAN</sequence>